<keyword evidence="3 15" id="KW-0808">Transferase</keyword>
<evidence type="ECO:0000256" key="5">
    <source>
        <dbReference type="ARBA" id="ARBA00022741"/>
    </source>
</evidence>
<evidence type="ECO:0000313" key="21">
    <source>
        <dbReference type="Proteomes" id="UP000838412"/>
    </source>
</evidence>
<dbReference type="GO" id="GO:0007259">
    <property type="term" value="P:cell surface receptor signaling pathway via JAK-STAT"/>
    <property type="evidence" value="ECO:0007669"/>
    <property type="project" value="TreeGrafter"/>
</dbReference>
<dbReference type="PRINTS" id="PR00109">
    <property type="entry name" value="TYRKINASE"/>
</dbReference>
<evidence type="ECO:0000256" key="1">
    <source>
        <dbReference type="ARBA" id="ARBA00004308"/>
    </source>
</evidence>
<dbReference type="SUPFAM" id="SSF47031">
    <property type="entry name" value="Second domain of FERM"/>
    <property type="match status" value="1"/>
</dbReference>
<comment type="catalytic activity">
    <reaction evidence="11 15">
        <text>L-tyrosyl-[protein] + ATP = O-phospho-L-tyrosyl-[protein] + ADP + H(+)</text>
        <dbReference type="Rhea" id="RHEA:10596"/>
        <dbReference type="Rhea" id="RHEA-COMP:10136"/>
        <dbReference type="Rhea" id="RHEA-COMP:20101"/>
        <dbReference type="ChEBI" id="CHEBI:15378"/>
        <dbReference type="ChEBI" id="CHEBI:30616"/>
        <dbReference type="ChEBI" id="CHEBI:46858"/>
        <dbReference type="ChEBI" id="CHEBI:61978"/>
        <dbReference type="ChEBI" id="CHEBI:456216"/>
        <dbReference type="EC" id="2.7.10.2"/>
    </reaction>
</comment>
<keyword evidence="8 14" id="KW-0727">SH2 domain</keyword>
<dbReference type="PROSITE" id="PS50011">
    <property type="entry name" value="PROTEIN_KINASE_DOM"/>
    <property type="match status" value="2"/>
</dbReference>
<evidence type="ECO:0000256" key="10">
    <source>
        <dbReference type="ARBA" id="ARBA00023137"/>
    </source>
</evidence>
<feature type="region of interest" description="Disordered" evidence="16">
    <location>
        <begin position="805"/>
        <end position="828"/>
    </location>
</feature>
<dbReference type="InterPro" id="IPR001245">
    <property type="entry name" value="Ser-Thr/Tyr_kinase_cat_dom"/>
</dbReference>
<comment type="similarity">
    <text evidence="15">Belongs to the protein kinase superfamily. Tyr protein kinase family.</text>
</comment>
<dbReference type="PROSITE" id="PS50001">
    <property type="entry name" value="SH2"/>
    <property type="match status" value="1"/>
</dbReference>
<dbReference type="Pfam" id="PF07714">
    <property type="entry name" value="PK_Tyr_Ser-Thr"/>
    <property type="match status" value="2"/>
</dbReference>
<dbReference type="SUPFAM" id="SSF50729">
    <property type="entry name" value="PH domain-like"/>
    <property type="match status" value="1"/>
</dbReference>
<keyword evidence="4" id="KW-0677">Repeat</keyword>
<dbReference type="InterPro" id="IPR000299">
    <property type="entry name" value="FERM_domain"/>
</dbReference>
<dbReference type="SMART" id="SM00252">
    <property type="entry name" value="SH2"/>
    <property type="match status" value="1"/>
</dbReference>
<dbReference type="InterPro" id="IPR000719">
    <property type="entry name" value="Prot_kinase_dom"/>
</dbReference>
<evidence type="ECO:0000256" key="15">
    <source>
        <dbReference type="RuleBase" id="RU362096"/>
    </source>
</evidence>
<dbReference type="CDD" id="cd14473">
    <property type="entry name" value="FERM_B-lobe"/>
    <property type="match status" value="1"/>
</dbReference>
<dbReference type="GO" id="GO:0005524">
    <property type="term" value="F:ATP binding"/>
    <property type="evidence" value="ECO:0007669"/>
    <property type="project" value="UniProtKB-KW"/>
</dbReference>
<dbReference type="InterPro" id="IPR000980">
    <property type="entry name" value="SH2"/>
</dbReference>
<evidence type="ECO:0000256" key="7">
    <source>
        <dbReference type="ARBA" id="ARBA00022840"/>
    </source>
</evidence>
<keyword evidence="9" id="KW-0472">Membrane</keyword>
<accession>A0A8J9ZH05</accession>
<dbReference type="Gene3D" id="3.30.200.20">
    <property type="entry name" value="Phosphorylase Kinase, domain 1"/>
    <property type="match status" value="1"/>
</dbReference>
<dbReference type="InterPro" id="IPR035963">
    <property type="entry name" value="FERM_2"/>
</dbReference>
<dbReference type="PROSITE" id="PS50057">
    <property type="entry name" value="FERM_3"/>
    <property type="match status" value="1"/>
</dbReference>
<dbReference type="SMART" id="SM00219">
    <property type="entry name" value="TyrKc"/>
    <property type="match status" value="2"/>
</dbReference>
<dbReference type="GO" id="GO:0016020">
    <property type="term" value="C:membrane"/>
    <property type="evidence" value="ECO:0007669"/>
    <property type="project" value="InterPro"/>
</dbReference>
<keyword evidence="6 15" id="KW-0418">Kinase</keyword>
<evidence type="ECO:0000256" key="9">
    <source>
        <dbReference type="ARBA" id="ARBA00023136"/>
    </source>
</evidence>
<dbReference type="InterPro" id="IPR011009">
    <property type="entry name" value="Kinase-like_dom_sf"/>
</dbReference>
<evidence type="ECO:0000313" key="20">
    <source>
        <dbReference type="EMBL" id="CAH1254493.1"/>
    </source>
</evidence>
<dbReference type="GO" id="GO:0030182">
    <property type="term" value="P:neuron differentiation"/>
    <property type="evidence" value="ECO:0007669"/>
    <property type="project" value="UniProtKB-ARBA"/>
</dbReference>
<keyword evidence="7 13" id="KW-0067">ATP-binding</keyword>
<evidence type="ECO:0000256" key="16">
    <source>
        <dbReference type="SAM" id="MobiDB-lite"/>
    </source>
</evidence>
<dbReference type="GO" id="GO:0035556">
    <property type="term" value="P:intracellular signal transduction"/>
    <property type="evidence" value="ECO:0007669"/>
    <property type="project" value="InterPro"/>
</dbReference>
<keyword evidence="2" id="KW-0597">Phosphoprotein</keyword>
<dbReference type="CDD" id="cd00192">
    <property type="entry name" value="PTKc"/>
    <property type="match status" value="1"/>
</dbReference>
<keyword evidence="21" id="KW-1185">Reference proteome</keyword>
<evidence type="ECO:0000256" key="8">
    <source>
        <dbReference type="ARBA" id="ARBA00022999"/>
    </source>
</evidence>
<dbReference type="InterPro" id="IPR041046">
    <property type="entry name" value="FERM_F2"/>
</dbReference>
<dbReference type="PANTHER" id="PTHR45807">
    <property type="entry name" value="TYROSINE-PROTEIN KINASE HOPSCOTCH"/>
    <property type="match status" value="1"/>
</dbReference>
<dbReference type="GO" id="GO:0005126">
    <property type="term" value="F:cytokine receptor binding"/>
    <property type="evidence" value="ECO:0007669"/>
    <property type="project" value="TreeGrafter"/>
</dbReference>
<feature type="binding site" evidence="13">
    <location>
        <begin position="853"/>
        <end position="861"/>
    </location>
    <ligand>
        <name>ATP</name>
        <dbReference type="ChEBI" id="CHEBI:30616"/>
    </ligand>
</feature>
<feature type="binding site" evidence="13">
    <location>
        <position position="885"/>
    </location>
    <ligand>
        <name>ATP</name>
        <dbReference type="ChEBI" id="CHEBI:30616"/>
    </ligand>
</feature>
<dbReference type="OrthoDB" id="1915767at2759"/>
<evidence type="ECO:0000256" key="6">
    <source>
        <dbReference type="ARBA" id="ARBA00022777"/>
    </source>
</evidence>
<name>A0A8J9ZH05_BRALA</name>
<dbReference type="EC" id="2.7.10.2" evidence="15"/>
<evidence type="ECO:0000256" key="13">
    <source>
        <dbReference type="PIRSR" id="PIRSR000636-2"/>
    </source>
</evidence>
<dbReference type="Pfam" id="PF18377">
    <property type="entry name" value="FERM_F2"/>
    <property type="match status" value="1"/>
</dbReference>
<dbReference type="EMBL" id="OV696687">
    <property type="protein sequence ID" value="CAH1254493.1"/>
    <property type="molecule type" value="Genomic_DNA"/>
</dbReference>
<dbReference type="GO" id="GO:0004715">
    <property type="term" value="F:non-membrane spanning protein tyrosine kinase activity"/>
    <property type="evidence" value="ECO:0007669"/>
    <property type="project" value="UniProtKB-EC"/>
</dbReference>
<dbReference type="SUPFAM" id="SSF55550">
    <property type="entry name" value="SH2 domain"/>
    <property type="match status" value="1"/>
</dbReference>
<dbReference type="SMART" id="SM00295">
    <property type="entry name" value="B41"/>
    <property type="match status" value="1"/>
</dbReference>
<dbReference type="InterPro" id="IPR019749">
    <property type="entry name" value="Band_41_domain"/>
</dbReference>
<evidence type="ECO:0000259" key="17">
    <source>
        <dbReference type="PROSITE" id="PS50001"/>
    </source>
</evidence>
<evidence type="ECO:0000259" key="19">
    <source>
        <dbReference type="PROSITE" id="PS50057"/>
    </source>
</evidence>
<dbReference type="InterPro" id="IPR051286">
    <property type="entry name" value="JAK"/>
</dbReference>
<keyword evidence="5 13" id="KW-0547">Nucleotide-binding</keyword>
<dbReference type="Proteomes" id="UP000838412">
    <property type="component" value="Chromosome 2"/>
</dbReference>
<dbReference type="Pfam" id="PF21990">
    <property type="entry name" value="SH2_1"/>
    <property type="match status" value="1"/>
</dbReference>
<evidence type="ECO:0000256" key="14">
    <source>
        <dbReference type="PROSITE-ProRule" id="PRU00191"/>
    </source>
</evidence>
<dbReference type="GO" id="GO:0019221">
    <property type="term" value="P:cytokine-mediated signaling pathway"/>
    <property type="evidence" value="ECO:0007669"/>
    <property type="project" value="TreeGrafter"/>
</dbReference>
<dbReference type="PANTHER" id="PTHR45807:SF7">
    <property type="entry name" value="TYROSINE-PROTEIN KINASE HOPSCOTCH"/>
    <property type="match status" value="1"/>
</dbReference>
<comment type="subcellular location">
    <subcellularLocation>
        <location evidence="1">Endomembrane system</location>
    </subcellularLocation>
</comment>
<dbReference type="GO" id="GO:0005829">
    <property type="term" value="C:cytosol"/>
    <property type="evidence" value="ECO:0007669"/>
    <property type="project" value="TreeGrafter"/>
</dbReference>
<dbReference type="FunFam" id="1.10.510.10:FF:001512">
    <property type="entry name" value="Receptor tyrosine-protein kinase erbB-2"/>
    <property type="match status" value="1"/>
</dbReference>
<dbReference type="InterPro" id="IPR008266">
    <property type="entry name" value="Tyr_kinase_AS"/>
</dbReference>
<protein>
    <recommendedName>
        <fullName evidence="15">Tyrosine-protein kinase</fullName>
        <ecNumber evidence="15">2.7.10.2</ecNumber>
    </recommendedName>
</protein>
<feature type="active site" description="Proton acceptor" evidence="12">
    <location>
        <position position="989"/>
    </location>
</feature>
<dbReference type="PROSITE" id="PS00109">
    <property type="entry name" value="PROTEIN_KINASE_TYR"/>
    <property type="match status" value="1"/>
</dbReference>
<feature type="domain" description="FERM" evidence="19">
    <location>
        <begin position="21"/>
        <end position="365"/>
    </location>
</feature>
<feature type="domain" description="Protein kinase" evidence="18">
    <location>
        <begin position="524"/>
        <end position="772"/>
    </location>
</feature>
<dbReference type="Pfam" id="PF18379">
    <property type="entry name" value="FERM_F1"/>
    <property type="match status" value="1"/>
</dbReference>
<dbReference type="PRINTS" id="PR01823">
    <property type="entry name" value="JANUSKINASE"/>
</dbReference>
<dbReference type="PIRSF" id="PIRSF000636">
    <property type="entry name" value="TyrPK_Jak"/>
    <property type="match status" value="1"/>
</dbReference>
<evidence type="ECO:0000256" key="3">
    <source>
        <dbReference type="ARBA" id="ARBA00022679"/>
    </source>
</evidence>
<dbReference type="InterPro" id="IPR020635">
    <property type="entry name" value="Tyr_kinase_cat_dom"/>
</dbReference>
<dbReference type="InterPro" id="IPR041155">
    <property type="entry name" value="FERM_F1"/>
</dbReference>
<evidence type="ECO:0000256" key="4">
    <source>
        <dbReference type="ARBA" id="ARBA00022737"/>
    </source>
</evidence>
<sequence>MAMGITNSRPSRHRHQRMPGLYVELYPKDSKEQRLNRQPLYYACEEEHTVEDLCFKAADTCDITPPYVSMFGLVKEDLATWLSPSAKVSAKTGEKVVLIFRLRFRFASLFEHRRPTRHGIDHHQNSTVLDENAMSYYFLQAREDFLSGRIRILGNNNKEKAIEQSLGLAVLDMLRISLEQNVPVDQIKKQYGYKDLLPPEVKDLLTRYNPFNRNRIKSKFNGFLQEWAEKEVENANRTALFMKEKYLKHMEQVEGRDYGWETFEGYDGRSKGTSVRELIRVSGDKGICWCNPPEGDPLPGMWQNFCDFQNLNDVSVQEIKGNLWEVILNRLQGGGPKVLHFKDCDAVVSLLTLIDGYHRLLVDSYHYFWKDIAPPSILILADIKAHGSIMRPFAEQKIEKHGSKPGTYVLRAHTEIYGNFFLNVCFPGGEIKNFQVVCQQREGKMQYSMEPNKPEEWFNSMKELVSNYGRNSVGLPFRFDRCLPPKRDEKTNLTIRRVEDAPPPPSPRPLQPTMPRQLIQENNLIQEDNLYSGKFTTVHKGRIKQDGMSQPVVAIKRLKDENWFKVFHQSASKLQQWDDKHIIRMKGLCVDPPIMVLEYARFGSLGDYLRTHKISVELPWLLTAAHQLASVMLYLESKGFGHGGLCAQNVLVANETPFIKLGDPGISFSAEKKKRLLWLAPELVFDHKDPSPSSDKFSYGTTLWEIFNYGAEPLSVLASETVQQLYTEGSMLKCPDNCPDSVYWKMRWFWQKDPLQRPEYRAMLRTLNHPDVTDQSGPPAVEKLGPNTSDDTWPIWPNGNIDLFPDDDERDDRRTPQIAPDNPFVLPPPTQMDPPLHTDQKFSPADLKFQKELGSGYFGRVDLYSYDPYGRECKYDPLVKLYAVKSVKRNAVYFDKNPAKLEEYRKDFLDELKLLKTLSHPNIIQVIGTMQDTDEEFPALVLEYMEYGSLEIFLRKWRANIQLDRQLRYALQVAQGMEYLHGKHVLHRDLAARNILVAHADIVKISDFGLSRELSEGTYYSSQKGIFPINWYAPEALDKVNKYQKASDVWSYGVTVWEILSLGKKPEYCKNGGGNSDDEPVYDRLQRGERLVQPEQCPDEVYTVVKKCWMWEPQNRPSFPLLVAQFDELSKVKYAGVLYN</sequence>
<proteinExistence type="inferred from homology"/>
<organism evidence="20 21">
    <name type="scientific">Branchiostoma lanceolatum</name>
    <name type="common">Common lancelet</name>
    <name type="synonym">Amphioxus lanceolatum</name>
    <dbReference type="NCBI Taxonomy" id="7740"/>
    <lineage>
        <taxon>Eukaryota</taxon>
        <taxon>Metazoa</taxon>
        <taxon>Chordata</taxon>
        <taxon>Cephalochordata</taxon>
        <taxon>Leptocardii</taxon>
        <taxon>Amphioxiformes</taxon>
        <taxon>Branchiostomatidae</taxon>
        <taxon>Branchiostoma</taxon>
    </lineage>
</organism>
<dbReference type="Gene3D" id="1.10.510.10">
    <property type="entry name" value="Transferase(Phosphotransferase) domain 1"/>
    <property type="match status" value="2"/>
</dbReference>
<dbReference type="AlphaFoldDB" id="A0A8J9ZH05"/>
<dbReference type="GO" id="GO:0012505">
    <property type="term" value="C:endomembrane system"/>
    <property type="evidence" value="ECO:0007669"/>
    <property type="project" value="UniProtKB-SubCell"/>
</dbReference>
<feature type="domain" description="Protein kinase" evidence="18">
    <location>
        <begin position="847"/>
        <end position="1130"/>
    </location>
</feature>
<dbReference type="InterPro" id="IPR036860">
    <property type="entry name" value="SH2_dom_sf"/>
</dbReference>
<dbReference type="InterPro" id="IPR016251">
    <property type="entry name" value="Tyr_kinase_non-rcpt_Jak/Tyk2"/>
</dbReference>
<gene>
    <name evidence="20" type="primary">JAK2</name>
    <name evidence="20" type="ORF">BLAG_LOCUS13884</name>
</gene>
<dbReference type="GO" id="GO:0050793">
    <property type="term" value="P:regulation of developmental process"/>
    <property type="evidence" value="ECO:0007669"/>
    <property type="project" value="UniProtKB-ARBA"/>
</dbReference>
<dbReference type="SUPFAM" id="SSF56112">
    <property type="entry name" value="Protein kinase-like (PK-like)"/>
    <property type="match status" value="2"/>
</dbReference>
<feature type="domain" description="SH2" evidence="17">
    <location>
        <begin position="384"/>
        <end position="486"/>
    </location>
</feature>
<evidence type="ECO:0000256" key="2">
    <source>
        <dbReference type="ARBA" id="ARBA00022553"/>
    </source>
</evidence>
<dbReference type="GO" id="GO:0048468">
    <property type="term" value="P:cell development"/>
    <property type="evidence" value="ECO:0007669"/>
    <property type="project" value="UniProtKB-ARBA"/>
</dbReference>
<reference evidence="20" key="1">
    <citation type="submission" date="2022-01" db="EMBL/GenBank/DDBJ databases">
        <authorList>
            <person name="Braso-Vives M."/>
        </authorList>
    </citation>
    <scope>NUCLEOTIDE SEQUENCE</scope>
</reference>
<dbReference type="InterPro" id="IPR019748">
    <property type="entry name" value="FERM_central"/>
</dbReference>
<dbReference type="Gene3D" id="3.30.505.10">
    <property type="entry name" value="SH2 domain"/>
    <property type="match status" value="1"/>
</dbReference>
<evidence type="ECO:0000259" key="18">
    <source>
        <dbReference type="PROSITE" id="PS50011"/>
    </source>
</evidence>
<keyword evidence="10 15" id="KW-0829">Tyrosine-protein kinase</keyword>
<evidence type="ECO:0000256" key="12">
    <source>
        <dbReference type="PIRSR" id="PIRSR000636-1"/>
    </source>
</evidence>
<evidence type="ECO:0000256" key="11">
    <source>
        <dbReference type="ARBA" id="ARBA00051245"/>
    </source>
</evidence>